<evidence type="ECO:0000313" key="1">
    <source>
        <dbReference type="EMBL" id="PQM46378.1"/>
    </source>
</evidence>
<dbReference type="AlphaFoldDB" id="A0A2S8BID5"/>
<proteinExistence type="predicted"/>
<evidence type="ECO:0000313" key="2">
    <source>
        <dbReference type="Proteomes" id="UP000238296"/>
    </source>
</evidence>
<organism evidence="1 2">
    <name type="scientific">Mycobacterium talmoniae</name>
    <dbReference type="NCBI Taxonomy" id="1858794"/>
    <lineage>
        <taxon>Bacteria</taxon>
        <taxon>Bacillati</taxon>
        <taxon>Actinomycetota</taxon>
        <taxon>Actinomycetes</taxon>
        <taxon>Mycobacteriales</taxon>
        <taxon>Mycobacteriaceae</taxon>
        <taxon>Mycobacterium</taxon>
    </lineage>
</organism>
<reference evidence="1 2" key="1">
    <citation type="journal article" date="2017" name="Int. J. Syst. Evol. Microbiol.">
        <title>Mycobacterium talmoniae sp. nov., a slowly growing mycobacterium isolated from human respiratory samples.</title>
        <authorList>
            <person name="Davidson R.M."/>
            <person name="DeGroote M.A."/>
            <person name="Marola J.L."/>
            <person name="Buss S."/>
            <person name="Jones V."/>
            <person name="McNeil M.R."/>
            <person name="Freifeld A.G."/>
            <person name="Elaine Epperson L."/>
            <person name="Hasan N.A."/>
            <person name="Jackson M."/>
            <person name="Iwen P.C."/>
            <person name="Salfinger M."/>
            <person name="Strong M."/>
        </authorList>
    </citation>
    <scope>NUCLEOTIDE SEQUENCE [LARGE SCALE GENOMIC DNA]</scope>
    <source>
        <strain evidence="1 2">ATCC BAA-2683</strain>
    </source>
</reference>
<sequence>MLLHRALALGAPRRTWASSITSSWYSVARCTSSMTAPATVTCQASGSGPSCADSTVNSGRNRFPPASNRWVTASVISSSPPRSSVSISCSMRAGSSPSTFLQMARVS</sequence>
<dbReference type="Proteomes" id="UP000238296">
    <property type="component" value="Unassembled WGS sequence"/>
</dbReference>
<comment type="caution">
    <text evidence="1">The sequence shown here is derived from an EMBL/GenBank/DDBJ whole genome shotgun (WGS) entry which is preliminary data.</text>
</comment>
<dbReference type="EMBL" id="PPEA01000504">
    <property type="protein sequence ID" value="PQM46378.1"/>
    <property type="molecule type" value="Genomic_DNA"/>
</dbReference>
<protein>
    <submittedName>
        <fullName evidence="1">Uncharacterized protein</fullName>
    </submittedName>
</protein>
<accession>A0A2S8BID5</accession>
<name>A0A2S8BID5_9MYCO</name>
<gene>
    <name evidence="1" type="ORF">C1Y40_03457</name>
</gene>